<evidence type="ECO:0000313" key="1">
    <source>
        <dbReference type="EMBL" id="KAF7291744.1"/>
    </source>
</evidence>
<dbReference type="EMBL" id="JACAZE010000023">
    <property type="protein sequence ID" value="KAF7291744.1"/>
    <property type="molecule type" value="Genomic_DNA"/>
</dbReference>
<protein>
    <submittedName>
        <fullName evidence="1">Uncharacterized protein</fullName>
    </submittedName>
</protein>
<accession>A0A8H6VXG1</accession>
<organism evidence="1 2">
    <name type="scientific">Mycena chlorophos</name>
    <name type="common">Agaric fungus</name>
    <name type="synonym">Agaricus chlorophos</name>
    <dbReference type="NCBI Taxonomy" id="658473"/>
    <lineage>
        <taxon>Eukaryota</taxon>
        <taxon>Fungi</taxon>
        <taxon>Dikarya</taxon>
        <taxon>Basidiomycota</taxon>
        <taxon>Agaricomycotina</taxon>
        <taxon>Agaricomycetes</taxon>
        <taxon>Agaricomycetidae</taxon>
        <taxon>Agaricales</taxon>
        <taxon>Marasmiineae</taxon>
        <taxon>Mycenaceae</taxon>
        <taxon>Mycena</taxon>
    </lineage>
</organism>
<dbReference type="Proteomes" id="UP000613580">
    <property type="component" value="Unassembled WGS sequence"/>
</dbReference>
<reference evidence="1" key="1">
    <citation type="submission" date="2020-05" db="EMBL/GenBank/DDBJ databases">
        <title>Mycena genomes resolve the evolution of fungal bioluminescence.</title>
        <authorList>
            <person name="Tsai I.J."/>
        </authorList>
    </citation>
    <scope>NUCLEOTIDE SEQUENCE</scope>
    <source>
        <strain evidence="1">110903Hualien_Pintung</strain>
    </source>
</reference>
<name>A0A8H6VXG1_MYCCL</name>
<keyword evidence="2" id="KW-1185">Reference proteome</keyword>
<proteinExistence type="predicted"/>
<sequence>MHGLYGSSWVSTCGESFRTSGRASLLCPPVSGLCVHPHSLLFSGKSGYPSRVQRLDELRRSFGLALDARFEQRDVDLQLEAASSSSLLVRPLLASTRGSPHPRAILPRVHSLARVLWTWTPTLSRPQPPVAQLVLGFLCELDAVSNADFTNHVVRTTTTVCVSTSQTRSELMTWLEGRRELGSLAGLLNERTPTRMVAETSPYAMLVCGYSSFPSSIPRPPGAPSPRSSLSCNGVLEPPNPAPPTYSHLWAWRITPASSIEPG</sequence>
<evidence type="ECO:0000313" key="2">
    <source>
        <dbReference type="Proteomes" id="UP000613580"/>
    </source>
</evidence>
<comment type="caution">
    <text evidence="1">The sequence shown here is derived from an EMBL/GenBank/DDBJ whole genome shotgun (WGS) entry which is preliminary data.</text>
</comment>
<gene>
    <name evidence="1" type="ORF">HMN09_01234000</name>
</gene>
<dbReference type="AlphaFoldDB" id="A0A8H6VXG1"/>